<evidence type="ECO:0000256" key="1">
    <source>
        <dbReference type="SAM" id="MobiDB-lite"/>
    </source>
</evidence>
<dbReference type="GeneID" id="55966861"/>
<sequence length="260" mass="28155">MPSTELVPPAPQVLSPVTPAELLIHIINHHRHPTTVVVASPRQPFLDALALEVGPRVRQHSDEILPKTLIQTAVSRHIRLVFAPTPTHLRAYLATFSDRHSHRGIVPDPPPATHSSRGGRRLHRHPLLLVYAFLEIHRLTSEWSAQGIAATAATLVEAAARTGFRAAVVEPRGGGGGGEYAFETLDQFLREEVPLLNGARRRDDTGDWIGRTVDVASILGRWFDLEPGEEGGSQDTAADDVGSKHGTQPPPGADDGAQHV</sequence>
<comment type="caution">
    <text evidence="2">The sequence shown here is derived from an EMBL/GenBank/DDBJ whole genome shotgun (WGS) entry which is preliminary data.</text>
</comment>
<proteinExistence type="predicted"/>
<dbReference type="Proteomes" id="UP000749293">
    <property type="component" value="Unassembled WGS sequence"/>
</dbReference>
<keyword evidence="3" id="KW-1185">Reference proteome</keyword>
<dbReference type="AlphaFoldDB" id="A0A9P4Z3R8"/>
<accession>A0A9P4Z3R8</accession>
<organism evidence="2 3">
    <name type="scientific">Geosmithia morbida</name>
    <dbReference type="NCBI Taxonomy" id="1094350"/>
    <lineage>
        <taxon>Eukaryota</taxon>
        <taxon>Fungi</taxon>
        <taxon>Dikarya</taxon>
        <taxon>Ascomycota</taxon>
        <taxon>Pezizomycotina</taxon>
        <taxon>Sordariomycetes</taxon>
        <taxon>Hypocreomycetidae</taxon>
        <taxon>Hypocreales</taxon>
        <taxon>Bionectriaceae</taxon>
        <taxon>Geosmithia</taxon>
    </lineage>
</organism>
<name>A0A9P4Z3R8_9HYPO</name>
<evidence type="ECO:0000313" key="2">
    <source>
        <dbReference type="EMBL" id="KAF4126894.1"/>
    </source>
</evidence>
<reference evidence="2" key="1">
    <citation type="submission" date="2020-03" db="EMBL/GenBank/DDBJ databases">
        <title>Site-based positive gene gene selection in Geosmithia morbida across the United States reveals a broad range of putative effectors and factors for local host and environmental adapation.</title>
        <authorList>
            <person name="Onufrak A."/>
            <person name="Murdoch R.W."/>
            <person name="Gazis R."/>
            <person name="Huff M."/>
            <person name="Staton M."/>
            <person name="Klingeman W."/>
            <person name="Hadziabdic D."/>
        </authorList>
    </citation>
    <scope>NUCLEOTIDE SEQUENCE</scope>
    <source>
        <strain evidence="2">1262</strain>
    </source>
</reference>
<gene>
    <name evidence="2" type="ORF">GMORB2_0631</name>
</gene>
<dbReference type="OrthoDB" id="5391496at2759"/>
<dbReference type="RefSeq" id="XP_035325546.1">
    <property type="nucleotide sequence ID" value="XM_035462616.1"/>
</dbReference>
<protein>
    <submittedName>
        <fullName evidence="2">Uncharacterized protein</fullName>
    </submittedName>
</protein>
<evidence type="ECO:0000313" key="3">
    <source>
        <dbReference type="Proteomes" id="UP000749293"/>
    </source>
</evidence>
<feature type="region of interest" description="Disordered" evidence="1">
    <location>
        <begin position="226"/>
        <end position="260"/>
    </location>
</feature>
<dbReference type="EMBL" id="JAANYQ010000001">
    <property type="protein sequence ID" value="KAF4126894.1"/>
    <property type="molecule type" value="Genomic_DNA"/>
</dbReference>